<dbReference type="Pfam" id="PF07524">
    <property type="entry name" value="Bromo_TP"/>
    <property type="match status" value="1"/>
</dbReference>
<dbReference type="PANTHER" id="PTHR46452">
    <property type="entry name" value="TRANSCRIPTION INITIATION FACTOR TFIID SUBUNIT 3"/>
    <property type="match status" value="1"/>
</dbReference>
<reference evidence="7" key="3">
    <citation type="submission" date="2015-03" db="EMBL/GenBank/DDBJ databases">
        <title>Long non-coding RNA discovery across the genus Anopheles reveals conserved secondary structures within and beyond the Gambiae complex.</title>
        <authorList>
            <person name="Jenkins A."/>
            <person name="Waterhouse R."/>
            <person name="Muskavitch M."/>
        </authorList>
    </citation>
    <scope>NUCLEOTIDE SEQUENCE</scope>
    <source>
        <tissue evidence="7">Whole body</tissue>
    </source>
</reference>
<evidence type="ECO:0000313" key="9">
    <source>
        <dbReference type="Proteomes" id="UP000007062"/>
    </source>
</evidence>
<dbReference type="GO" id="GO:0005634">
    <property type="term" value="C:nucleus"/>
    <property type="evidence" value="ECO:0007669"/>
    <property type="project" value="UniProtKB-SubCell"/>
</dbReference>
<dbReference type="Proteomes" id="UP000007062">
    <property type="component" value="Chromosome 2L"/>
</dbReference>
<dbReference type="GO" id="GO:0046982">
    <property type="term" value="F:protein heterodimerization activity"/>
    <property type="evidence" value="ECO:0007669"/>
    <property type="project" value="InterPro"/>
</dbReference>
<evidence type="ECO:0000256" key="1">
    <source>
        <dbReference type="ARBA" id="ARBA00004123"/>
    </source>
</evidence>
<dbReference type="EnsemblMetazoa" id="AGAP028457-RA">
    <property type="protein sequence ID" value="AGAP028457-PA"/>
    <property type="gene ID" value="AGAP028457"/>
</dbReference>
<evidence type="ECO:0000259" key="6">
    <source>
        <dbReference type="SMART" id="SM00576"/>
    </source>
</evidence>
<keyword evidence="3" id="KW-0804">Transcription</keyword>
<evidence type="ECO:0000313" key="7">
    <source>
        <dbReference type="EMBL" id="CFW94371.1"/>
    </source>
</evidence>
<dbReference type="VEuPathDB" id="VectorBase:AGAMI1_001482"/>
<organism evidence="7">
    <name type="scientific">Anopheles gambiae</name>
    <name type="common">African malaria mosquito</name>
    <dbReference type="NCBI Taxonomy" id="7165"/>
    <lineage>
        <taxon>Eukaryota</taxon>
        <taxon>Metazoa</taxon>
        <taxon>Ecdysozoa</taxon>
        <taxon>Arthropoda</taxon>
        <taxon>Hexapoda</taxon>
        <taxon>Insecta</taxon>
        <taxon>Pterygota</taxon>
        <taxon>Neoptera</taxon>
        <taxon>Endopterygota</taxon>
        <taxon>Diptera</taxon>
        <taxon>Nematocera</taxon>
        <taxon>Culicoidea</taxon>
        <taxon>Culicidae</taxon>
        <taxon>Anophelinae</taxon>
        <taxon>Anopheles</taxon>
    </lineage>
</organism>
<dbReference type="VEuPathDB" id="VectorBase:AGAP028457"/>
<sequence length="149" mass="16521">MESNYPSHMLEVSVAQMCLSVGWSKTKTSALTYLAALLERYLRKIGQLCMGSAELNNRTAANLDDLAFVFAYLRFDMEQLEEYCREVAPTPLPYPVPYVTVPNSGHLSRLPSFSVPLNELKRKRPSAAGNGEDSSLKKTSPRTSYPGGL</sequence>
<dbReference type="OMA" id="MAECEPA"/>
<evidence type="ECO:0000256" key="5">
    <source>
        <dbReference type="SAM" id="MobiDB-lite"/>
    </source>
</evidence>
<dbReference type="SMART" id="SM00576">
    <property type="entry name" value="BTP"/>
    <property type="match status" value="1"/>
</dbReference>
<dbReference type="Gene3D" id="1.10.20.10">
    <property type="entry name" value="Histone, subunit A"/>
    <property type="match status" value="1"/>
</dbReference>
<dbReference type="EMBL" id="AAAB01008960">
    <property type="status" value="NOT_ANNOTATED_CDS"/>
    <property type="molecule type" value="Genomic_DNA"/>
</dbReference>
<keyword evidence="4" id="KW-0539">Nucleus</keyword>
<dbReference type="AlphaFoldDB" id="A0A0E4G8P0"/>
<comment type="subcellular location">
    <subcellularLocation>
        <location evidence="1">Nucleus</location>
    </subcellularLocation>
</comment>
<evidence type="ECO:0000256" key="3">
    <source>
        <dbReference type="ARBA" id="ARBA00023163"/>
    </source>
</evidence>
<dbReference type="InterPro" id="IPR009072">
    <property type="entry name" value="Histone-fold"/>
</dbReference>
<reference evidence="8 9" key="1">
    <citation type="journal article" date="2002" name="Science">
        <title>The genome sequence of the malaria mosquito Anopheles gambiae.</title>
        <authorList>
            <person name="Holt R.A."/>
            <person name="Subramanian G.M."/>
            <person name="Halpern A."/>
            <person name="Sutton G.G."/>
            <person name="Charlab R."/>
            <person name="Nusskern D.R."/>
            <person name="Wincker P."/>
            <person name="Clark A.G."/>
            <person name="Ribeiro J.M."/>
            <person name="Wides R."/>
            <person name="Salzberg S.L."/>
            <person name="Loftus B."/>
            <person name="Yandell M."/>
            <person name="Majoros W.H."/>
            <person name="Rusch D.B."/>
            <person name="Lai Z."/>
            <person name="Kraft C.L."/>
            <person name="Abril J.F."/>
            <person name="Anthouard V."/>
            <person name="Arensburger P."/>
            <person name="Atkinson P.W."/>
            <person name="Baden H."/>
            <person name="de Berardinis V."/>
            <person name="Baldwin D."/>
            <person name="Benes V."/>
            <person name="Biedler J."/>
            <person name="Blass C."/>
            <person name="Bolanos R."/>
            <person name="Boscus D."/>
            <person name="Barnstead M."/>
            <person name="Cai S."/>
            <person name="Center A."/>
            <person name="Chaturverdi K."/>
            <person name="Christophides G.K."/>
            <person name="Chrystal M.A."/>
            <person name="Clamp M."/>
            <person name="Cravchik A."/>
            <person name="Curwen V."/>
            <person name="Dana A."/>
            <person name="Delcher A."/>
            <person name="Dew I."/>
            <person name="Evans C.A."/>
            <person name="Flanigan M."/>
            <person name="Grundschober-Freimoser A."/>
            <person name="Friedli L."/>
            <person name="Gu Z."/>
            <person name="Guan P."/>
            <person name="Guigo R."/>
            <person name="Hillenmeyer M.E."/>
            <person name="Hladun S.L."/>
            <person name="Hogan J.R."/>
            <person name="Hong Y.S."/>
            <person name="Hoover J."/>
            <person name="Jaillon O."/>
            <person name="Ke Z."/>
            <person name="Kodira C."/>
            <person name="Kokoza E."/>
            <person name="Koutsos A."/>
            <person name="Letunic I."/>
            <person name="Levitsky A."/>
            <person name="Liang Y."/>
            <person name="Lin J.J."/>
            <person name="Lobo N.F."/>
            <person name="Lopez J.R."/>
            <person name="Malek J.A."/>
            <person name="McIntosh T.C."/>
            <person name="Meister S."/>
            <person name="Miller J."/>
            <person name="Mobarry C."/>
            <person name="Mongin E."/>
            <person name="Murphy S.D."/>
            <person name="O'Brochta D.A."/>
            <person name="Pfannkoch C."/>
            <person name="Qi R."/>
            <person name="Regier M.A."/>
            <person name="Remington K."/>
            <person name="Shao H."/>
            <person name="Sharakhova M.V."/>
            <person name="Sitter C.D."/>
            <person name="Shetty J."/>
            <person name="Smith T.J."/>
            <person name="Strong R."/>
            <person name="Sun J."/>
            <person name="Thomasova D."/>
            <person name="Ton L.Q."/>
            <person name="Topalis P."/>
            <person name="Tu Z."/>
            <person name="Unger M.F."/>
            <person name="Walenz B."/>
            <person name="Wang A."/>
            <person name="Wang J."/>
            <person name="Wang M."/>
            <person name="Wang X."/>
            <person name="Woodford K.J."/>
            <person name="Wortman J.R."/>
            <person name="Wu M."/>
            <person name="Yao A."/>
            <person name="Zdobnov E.M."/>
            <person name="Zhang H."/>
            <person name="Zhao Q."/>
            <person name="Zhao S."/>
            <person name="Zhu S.C."/>
            <person name="Zhimulev I."/>
            <person name="Coluzzi M."/>
            <person name="della Torre A."/>
            <person name="Roth C.W."/>
            <person name="Louis C."/>
            <person name="Kalush F."/>
            <person name="Mural R.J."/>
            <person name="Myers E.W."/>
            <person name="Adams M.D."/>
            <person name="Smith H.O."/>
            <person name="Broder S."/>
            <person name="Gardner M.J."/>
            <person name="Fraser C.M."/>
            <person name="Birney E."/>
            <person name="Bork P."/>
            <person name="Brey P.T."/>
            <person name="Venter J.C."/>
            <person name="Weissenbach J."/>
            <person name="Kafatos F.C."/>
            <person name="Collins F.H."/>
            <person name="Hoffman S.L."/>
        </authorList>
    </citation>
    <scope>NUCLEOTIDE SEQUENCE [LARGE SCALE GENOMIC DNA]</scope>
    <source>
        <strain evidence="8 9">PEST</strain>
    </source>
</reference>
<keyword evidence="2" id="KW-0805">Transcription regulation</keyword>
<feature type="region of interest" description="Disordered" evidence="5">
    <location>
        <begin position="120"/>
        <end position="149"/>
    </location>
</feature>
<feature type="domain" description="Bromodomain associated" evidence="6">
    <location>
        <begin position="3"/>
        <end position="79"/>
    </location>
</feature>
<protein>
    <submittedName>
        <fullName evidence="8">BTP domain-containing protein</fullName>
    </submittedName>
</protein>
<evidence type="ECO:0000313" key="8">
    <source>
        <dbReference type="EnsemblMetazoa" id="AGAP028457-PA"/>
    </source>
</evidence>
<dbReference type="PANTHER" id="PTHR46452:SF1">
    <property type="entry name" value="TRANSCRIPTION INITIATION FACTOR TFIID SUBUNIT 3"/>
    <property type="match status" value="1"/>
</dbReference>
<reference evidence="8" key="4">
    <citation type="submission" date="2021-01" db="UniProtKB">
        <authorList>
            <consortium name="EnsemblMetazoa"/>
        </authorList>
    </citation>
    <scope>IDENTIFICATION</scope>
    <source>
        <strain evidence="8">PEST</strain>
    </source>
</reference>
<proteinExistence type="predicted"/>
<keyword evidence="9" id="KW-1185">Reference proteome</keyword>
<reference evidence="8" key="2">
    <citation type="journal article" date="2004" name="Trends Parasitol.">
        <title>The Anopheles gambiae genome: an update.</title>
        <authorList>
            <person name="Mongin E."/>
            <person name="Louis C."/>
            <person name="Holt R.A."/>
            <person name="Birney E."/>
            <person name="Collins F.H."/>
        </authorList>
    </citation>
    <scope>NUCLEOTIDE SEQUENCE [LARGE SCALE GENOMIC DNA]</scope>
    <source>
        <strain evidence="8">PEST</strain>
    </source>
</reference>
<evidence type="ECO:0000256" key="4">
    <source>
        <dbReference type="ARBA" id="ARBA00023242"/>
    </source>
</evidence>
<accession>A0A0E4G8P0</accession>
<evidence type="ECO:0000256" key="2">
    <source>
        <dbReference type="ARBA" id="ARBA00023015"/>
    </source>
</evidence>
<dbReference type="EMBL" id="HACL01000077">
    <property type="protein sequence ID" value="CFW94371.1"/>
    <property type="molecule type" value="Transcribed_RNA"/>
</dbReference>
<name>A0A0E4G8P0_ANOGA</name>
<dbReference type="InterPro" id="IPR006565">
    <property type="entry name" value="BTP"/>
</dbReference>